<dbReference type="Proteomes" id="UP001485301">
    <property type="component" value="Chromosome"/>
</dbReference>
<gene>
    <name evidence="1" type="ORF">AACH28_06870</name>
</gene>
<sequence>MKKSILFTSILCLSLSSQAQKLSNYVIQYNQSFNGNTAANQNAILVYANEKETFVSSAKEMNGQLAPPYERVVVERAGGNALLKIAKLKDGSIILTKDSLALSKQKFNATNETKTILGYPCKKVETSINSNKIEVWYTDKLGVKGAPTELGQDLGLVLEVIRNGNTRTFATKVEKVKTIPDQLRLKGNEKPYDELSYKDLIWKNRFIQIPVFRKERIRFADDVKSDSILRFADDVKSDSILRFANGTVLVKKVKIPKIKTSDNVFVQLVEQSKGDAYDRTGSVFIIPTNKAQSFLDGMKNGMGTLPKYENGNGKAYQGVVKTASFEPIVELMRFFTPFGVKQFNYLQLKDKVWQDSVLYRQDVTELAGMLSEQEVYVGAFIGNYDKNGHEVSVELTIHPGFDAESKGSLKKTMSLFTTTNVMEMGGQEYGSMFDKEKGLTVSFHLDQDAKNVQLRYITTGHGGWGNGDEFVPKENRIFLNDSLLFKNTPWRNDCGSYRLSNPASGNFATGLSSSDLSRSNWCPGTVTPPIYIDLGDLKAGDHTMQVQIPQGAPEGTSFSSWNVTGTLLFD</sequence>
<reference evidence="1" key="1">
    <citation type="submission" date="2024-04" db="EMBL/GenBank/DDBJ databases">
        <title>Complete genome sequence of Sphingobacterium thalpophiium BAA-1094.</title>
        <authorList>
            <person name="Adaikpoh B.I."/>
        </authorList>
    </citation>
    <scope>NUCLEOTIDE SEQUENCE</scope>
    <source>
        <strain evidence="1">BAA-1094</strain>
    </source>
</reference>
<evidence type="ECO:0000313" key="2">
    <source>
        <dbReference type="Proteomes" id="UP001485301"/>
    </source>
</evidence>
<dbReference type="EMBL" id="CP151087">
    <property type="protein sequence ID" value="WZN57256.1"/>
    <property type="molecule type" value="Genomic_DNA"/>
</dbReference>
<keyword evidence="2" id="KW-1185">Reference proteome</keyword>
<evidence type="ECO:0000313" key="1">
    <source>
        <dbReference type="EMBL" id="WZN57256.1"/>
    </source>
</evidence>
<name>A0ACD5C5X2_9SPHI</name>
<protein>
    <submittedName>
        <fullName evidence="1">PNGase F N-terminal domain-containing protein</fullName>
    </submittedName>
</protein>
<accession>A0ACD5C5X2</accession>
<proteinExistence type="predicted"/>
<organism evidence="1 2">
    <name type="scientific">Sphingobacterium thalpophilum</name>
    <dbReference type="NCBI Taxonomy" id="259"/>
    <lineage>
        <taxon>Bacteria</taxon>
        <taxon>Pseudomonadati</taxon>
        <taxon>Bacteroidota</taxon>
        <taxon>Sphingobacteriia</taxon>
        <taxon>Sphingobacteriales</taxon>
        <taxon>Sphingobacteriaceae</taxon>
        <taxon>Sphingobacterium</taxon>
    </lineage>
</organism>